<dbReference type="InterPro" id="IPR029063">
    <property type="entry name" value="SAM-dependent_MTases_sf"/>
</dbReference>
<dbReference type="CDD" id="cd02440">
    <property type="entry name" value="AdoMet_MTases"/>
    <property type="match status" value="1"/>
</dbReference>
<dbReference type="GO" id="GO:0032259">
    <property type="term" value="P:methylation"/>
    <property type="evidence" value="ECO:0007669"/>
    <property type="project" value="UniProtKB-KW"/>
</dbReference>
<dbReference type="PANTHER" id="PTHR43591">
    <property type="entry name" value="METHYLTRANSFERASE"/>
    <property type="match status" value="1"/>
</dbReference>
<reference evidence="2 3" key="1">
    <citation type="submission" date="2016-03" db="EMBL/GenBank/DDBJ databases">
        <title>Choanephora cucurbitarum.</title>
        <authorList>
            <person name="Min B."/>
            <person name="Park H."/>
            <person name="Park J.-H."/>
            <person name="Shin H.-D."/>
            <person name="Choi I.-G."/>
        </authorList>
    </citation>
    <scope>NUCLEOTIDE SEQUENCE [LARGE SCALE GENOMIC DNA]</scope>
    <source>
        <strain evidence="2 3">KUS-F28377</strain>
    </source>
</reference>
<protein>
    <submittedName>
        <fullName evidence="2">Demethylmenaquinone methyltransferase</fullName>
    </submittedName>
</protein>
<dbReference type="GO" id="GO:0008168">
    <property type="term" value="F:methyltransferase activity"/>
    <property type="evidence" value="ECO:0007669"/>
    <property type="project" value="UniProtKB-KW"/>
</dbReference>
<dbReference type="STRING" id="101091.A0A1C7NBS2"/>
<accession>A0A1C7NBS2</accession>
<feature type="domain" description="Methyltransferase" evidence="1">
    <location>
        <begin position="88"/>
        <end position="178"/>
    </location>
</feature>
<dbReference type="EMBL" id="LUGH01000320">
    <property type="protein sequence ID" value="OBZ86199.1"/>
    <property type="molecule type" value="Genomic_DNA"/>
</dbReference>
<evidence type="ECO:0000313" key="3">
    <source>
        <dbReference type="Proteomes" id="UP000093000"/>
    </source>
</evidence>
<keyword evidence="2" id="KW-0808">Transferase</keyword>
<dbReference type="Gene3D" id="3.40.50.150">
    <property type="entry name" value="Vaccinia Virus protein VP39"/>
    <property type="match status" value="1"/>
</dbReference>
<dbReference type="PANTHER" id="PTHR43591:SF24">
    <property type="entry name" value="2-METHOXY-6-POLYPRENYL-1,4-BENZOQUINOL METHYLASE, MITOCHONDRIAL"/>
    <property type="match status" value="1"/>
</dbReference>
<sequence>MGNKLSSNRNLQDIYTINKQLSENVSYRSEDSQTETLAQTLTFITDTAQQDEERMNTHHFALKEMFGSNFLKTIEGDVDFNSSSTKTLDIGCGAGTWLMDMATEFPTAKFVGIDKEALFPQIIRPANVEFYEGDVRNGLPFEDNYFDLVQIRLFLLAFDMSDWEGCLKEVYRVLKPGGYIQWTEPKLMDRGDEVVTEFSSRVHDMLVSRNQDPEIIEHQVDMLKQHGFVPKEKITKAIPLSNHPLSKEFMFIINISLDYCKPIIVEMYKHTSDEQFLKFKKSILVHRQRSSEATWSCVVGQKPTELS</sequence>
<dbReference type="InterPro" id="IPR041698">
    <property type="entry name" value="Methyltransf_25"/>
</dbReference>
<comment type="caution">
    <text evidence="2">The sequence shown here is derived from an EMBL/GenBank/DDBJ whole genome shotgun (WGS) entry which is preliminary data.</text>
</comment>
<dbReference type="FunCoup" id="A0A1C7NBS2">
    <property type="interactions" value="432"/>
</dbReference>
<name>A0A1C7NBS2_9FUNG</name>
<dbReference type="SUPFAM" id="SSF53335">
    <property type="entry name" value="S-adenosyl-L-methionine-dependent methyltransferases"/>
    <property type="match status" value="1"/>
</dbReference>
<evidence type="ECO:0000259" key="1">
    <source>
        <dbReference type="Pfam" id="PF13649"/>
    </source>
</evidence>
<gene>
    <name evidence="2" type="primary">menG_1</name>
    <name evidence="2" type="ORF">A0J61_05749</name>
</gene>
<dbReference type="Proteomes" id="UP000093000">
    <property type="component" value="Unassembled WGS sequence"/>
</dbReference>
<dbReference type="Pfam" id="PF13649">
    <property type="entry name" value="Methyltransf_25"/>
    <property type="match status" value="1"/>
</dbReference>
<keyword evidence="3" id="KW-1185">Reference proteome</keyword>
<organism evidence="2 3">
    <name type="scientific">Choanephora cucurbitarum</name>
    <dbReference type="NCBI Taxonomy" id="101091"/>
    <lineage>
        <taxon>Eukaryota</taxon>
        <taxon>Fungi</taxon>
        <taxon>Fungi incertae sedis</taxon>
        <taxon>Mucoromycota</taxon>
        <taxon>Mucoromycotina</taxon>
        <taxon>Mucoromycetes</taxon>
        <taxon>Mucorales</taxon>
        <taxon>Mucorineae</taxon>
        <taxon>Choanephoraceae</taxon>
        <taxon>Choanephoroideae</taxon>
        <taxon>Choanephora</taxon>
    </lineage>
</organism>
<dbReference type="OrthoDB" id="2013972at2759"/>
<dbReference type="InParanoid" id="A0A1C7NBS2"/>
<keyword evidence="2" id="KW-0489">Methyltransferase</keyword>
<proteinExistence type="predicted"/>
<evidence type="ECO:0000313" key="2">
    <source>
        <dbReference type="EMBL" id="OBZ86199.1"/>
    </source>
</evidence>
<dbReference type="AlphaFoldDB" id="A0A1C7NBS2"/>